<dbReference type="EMBL" id="FOHB01000003">
    <property type="protein sequence ID" value="SES15363.1"/>
    <property type="molecule type" value="Genomic_DNA"/>
</dbReference>
<keyword evidence="3" id="KW-0902">Two-component regulatory system</keyword>
<evidence type="ECO:0000313" key="6">
    <source>
        <dbReference type="EMBL" id="SES15363.1"/>
    </source>
</evidence>
<reference evidence="7" key="1">
    <citation type="submission" date="2016-10" db="EMBL/GenBank/DDBJ databases">
        <authorList>
            <person name="Varghese N."/>
            <person name="Submissions S."/>
        </authorList>
    </citation>
    <scope>NUCLEOTIDE SEQUENCE [LARGE SCALE GENOMIC DNA]</scope>
    <source>
        <strain evidence="7">CGMCC 1.6963</strain>
    </source>
</reference>
<name>A0A1H9V218_9MICO</name>
<gene>
    <name evidence="6" type="ORF">SAMN05216199_2230</name>
</gene>
<evidence type="ECO:0000313" key="7">
    <source>
        <dbReference type="Proteomes" id="UP000199019"/>
    </source>
</evidence>
<dbReference type="AlphaFoldDB" id="A0A1H9V218"/>
<dbReference type="SUPFAM" id="SSF55874">
    <property type="entry name" value="ATPase domain of HSP90 chaperone/DNA topoisomerase II/histidine kinase"/>
    <property type="match status" value="1"/>
</dbReference>
<dbReference type="Proteomes" id="UP000199019">
    <property type="component" value="Unassembled WGS sequence"/>
</dbReference>
<dbReference type="InterPro" id="IPR036890">
    <property type="entry name" value="HATPase_C_sf"/>
</dbReference>
<keyword evidence="4" id="KW-1133">Transmembrane helix</keyword>
<keyword evidence="1" id="KW-0808">Transferase</keyword>
<dbReference type="Gene3D" id="3.30.565.10">
    <property type="entry name" value="Histidine kinase-like ATPase, C-terminal domain"/>
    <property type="match status" value="1"/>
</dbReference>
<evidence type="ECO:0000256" key="2">
    <source>
        <dbReference type="ARBA" id="ARBA00022777"/>
    </source>
</evidence>
<dbReference type="GO" id="GO:0000155">
    <property type="term" value="F:phosphorelay sensor kinase activity"/>
    <property type="evidence" value="ECO:0007669"/>
    <property type="project" value="InterPro"/>
</dbReference>
<feature type="transmembrane region" description="Helical" evidence="4">
    <location>
        <begin position="125"/>
        <end position="141"/>
    </location>
</feature>
<dbReference type="Gene3D" id="1.20.5.1930">
    <property type="match status" value="1"/>
</dbReference>
<keyword evidence="2 6" id="KW-0418">Kinase</keyword>
<dbReference type="PANTHER" id="PTHR24421:SF63">
    <property type="entry name" value="SENSOR HISTIDINE KINASE DESK"/>
    <property type="match status" value="1"/>
</dbReference>
<proteinExistence type="predicted"/>
<dbReference type="STRING" id="587636.SAMN05216199_2230"/>
<feature type="transmembrane region" description="Helical" evidence="4">
    <location>
        <begin position="86"/>
        <end position="105"/>
    </location>
</feature>
<dbReference type="Pfam" id="PF07730">
    <property type="entry name" value="HisKA_3"/>
    <property type="match status" value="1"/>
</dbReference>
<dbReference type="PANTHER" id="PTHR24421">
    <property type="entry name" value="NITRATE/NITRITE SENSOR PROTEIN NARX-RELATED"/>
    <property type="match status" value="1"/>
</dbReference>
<evidence type="ECO:0000256" key="1">
    <source>
        <dbReference type="ARBA" id="ARBA00022679"/>
    </source>
</evidence>
<feature type="transmembrane region" description="Helical" evidence="4">
    <location>
        <begin position="21"/>
        <end position="39"/>
    </location>
</feature>
<protein>
    <submittedName>
        <fullName evidence="6">Two-component system, NarL family, sensor histidine kinase DesK</fullName>
    </submittedName>
</protein>
<evidence type="ECO:0000256" key="3">
    <source>
        <dbReference type="ARBA" id="ARBA00023012"/>
    </source>
</evidence>
<keyword evidence="4" id="KW-0472">Membrane</keyword>
<evidence type="ECO:0000259" key="5">
    <source>
        <dbReference type="Pfam" id="PF07730"/>
    </source>
</evidence>
<dbReference type="GO" id="GO:0016020">
    <property type="term" value="C:membrane"/>
    <property type="evidence" value="ECO:0007669"/>
    <property type="project" value="InterPro"/>
</dbReference>
<sequence>MAVVNSSVAVPRFLRGDRTRYWGLFFAGVWLVFLVPVVVSAARRGTVRDWLGIAVLVAFSVAYLLAITVMRRFFRARTPGSQRFGATMLVVLVALSVCAVLLLGADALSTAPYLAVTGVVVFRRWGPLWVIALAAVVEGLARLTTGWQHLDGIGYSVLGAGFIMWGVILMMQRNLELVRTHEAEAELAVETERVRFARDLHDILGHSLTVITVKAELAGRLIEVDPARARAEVAELERLARDALADVRRTVVGYREITLPGELARARAALQTAGITASVSSSAEAPPSHLRELFAWVVREGVTNVVRHSRATECSVTVAPLSVTVRDNGVGPGTDTVSGGNGLRGIRERAAAVGARVVAGAAGPRGFSLQVSATGAEPGEVRP</sequence>
<organism evidence="6 7">
    <name type="scientific">Pedococcus cremeus</name>
    <dbReference type="NCBI Taxonomy" id="587636"/>
    <lineage>
        <taxon>Bacteria</taxon>
        <taxon>Bacillati</taxon>
        <taxon>Actinomycetota</taxon>
        <taxon>Actinomycetes</taxon>
        <taxon>Micrococcales</taxon>
        <taxon>Intrasporangiaceae</taxon>
        <taxon>Pedococcus</taxon>
    </lineage>
</organism>
<dbReference type="GO" id="GO:0046983">
    <property type="term" value="F:protein dimerization activity"/>
    <property type="evidence" value="ECO:0007669"/>
    <property type="project" value="InterPro"/>
</dbReference>
<feature type="transmembrane region" description="Helical" evidence="4">
    <location>
        <begin position="51"/>
        <end position="74"/>
    </location>
</feature>
<evidence type="ECO:0000256" key="4">
    <source>
        <dbReference type="SAM" id="Phobius"/>
    </source>
</evidence>
<feature type="transmembrane region" description="Helical" evidence="4">
    <location>
        <begin position="153"/>
        <end position="171"/>
    </location>
</feature>
<feature type="domain" description="Signal transduction histidine kinase subgroup 3 dimerisation and phosphoacceptor" evidence="5">
    <location>
        <begin position="192"/>
        <end position="257"/>
    </location>
</feature>
<dbReference type="InterPro" id="IPR050482">
    <property type="entry name" value="Sensor_HK_TwoCompSys"/>
</dbReference>
<dbReference type="InterPro" id="IPR011712">
    <property type="entry name" value="Sig_transdc_His_kin_sub3_dim/P"/>
</dbReference>
<accession>A0A1H9V218</accession>
<keyword evidence="4" id="KW-0812">Transmembrane</keyword>
<keyword evidence="7" id="KW-1185">Reference proteome</keyword>